<dbReference type="HOGENOM" id="CLU_174822_0_0_11"/>
<reference evidence="1 2" key="1">
    <citation type="submission" date="2011-11" db="EMBL/GenBank/DDBJ databases">
        <title>The Noncontiguous Finished sequence of Saccharomonospora cyanea NA-134.</title>
        <authorList>
            <consortium name="US DOE Joint Genome Institute"/>
            <person name="Lucas S."/>
            <person name="Han J."/>
            <person name="Lapidus A."/>
            <person name="Cheng J.-F."/>
            <person name="Goodwin L."/>
            <person name="Pitluck S."/>
            <person name="Peters L."/>
            <person name="Ovchinnikova G."/>
            <person name="Lu M."/>
            <person name="Detter J.C."/>
            <person name="Han C."/>
            <person name="Tapia R."/>
            <person name="Land M."/>
            <person name="Hauser L."/>
            <person name="Kyrpides N."/>
            <person name="Ivanova N."/>
            <person name="Pagani I."/>
            <person name="Brambilla E.-M."/>
            <person name="Klenk H.-P."/>
            <person name="Woyke T."/>
        </authorList>
    </citation>
    <scope>NUCLEOTIDE SEQUENCE [LARGE SCALE GENOMIC DNA]</scope>
    <source>
        <strain evidence="1 2">NA-134</strain>
    </source>
</reference>
<sequence>MTVNWKNGIAGTPLSRIGHAIRERRHVMMSRCAQQSRGSVYVSAVSAFSAAVGGAEGVNSAFRRMTADLPKQFWVPLCPQESAP</sequence>
<dbReference type="STRING" id="882082.SaccyDRAFT_0871"/>
<accession>H5XKF7</accession>
<dbReference type="Proteomes" id="UP000002791">
    <property type="component" value="Chromosome"/>
</dbReference>
<organism evidence="1 2">
    <name type="scientific">Saccharomonospora cyanea NA-134</name>
    <dbReference type="NCBI Taxonomy" id="882082"/>
    <lineage>
        <taxon>Bacteria</taxon>
        <taxon>Bacillati</taxon>
        <taxon>Actinomycetota</taxon>
        <taxon>Actinomycetes</taxon>
        <taxon>Pseudonocardiales</taxon>
        <taxon>Pseudonocardiaceae</taxon>
        <taxon>Saccharomonospora</taxon>
    </lineage>
</organism>
<name>H5XKF7_9PSEU</name>
<keyword evidence="2" id="KW-1185">Reference proteome</keyword>
<gene>
    <name evidence="1" type="ORF">SaccyDRAFT_0871</name>
</gene>
<protein>
    <submittedName>
        <fullName evidence="1">Uncharacterized protein</fullName>
    </submittedName>
</protein>
<dbReference type="AlphaFoldDB" id="H5XKF7"/>
<dbReference type="RefSeq" id="WP_005453920.1">
    <property type="nucleotide sequence ID" value="NZ_CM001440.1"/>
</dbReference>
<dbReference type="OrthoDB" id="3557002at2"/>
<evidence type="ECO:0000313" key="1">
    <source>
        <dbReference type="EMBL" id="EHR59790.1"/>
    </source>
</evidence>
<proteinExistence type="predicted"/>
<evidence type="ECO:0000313" key="2">
    <source>
        <dbReference type="Proteomes" id="UP000002791"/>
    </source>
</evidence>
<dbReference type="EMBL" id="CM001440">
    <property type="protein sequence ID" value="EHR59790.1"/>
    <property type="molecule type" value="Genomic_DNA"/>
</dbReference>